<dbReference type="GO" id="GO:0004673">
    <property type="term" value="F:protein histidine kinase activity"/>
    <property type="evidence" value="ECO:0007669"/>
    <property type="project" value="UniProtKB-EC"/>
</dbReference>
<feature type="domain" description="Histidine kinase" evidence="7">
    <location>
        <begin position="396"/>
        <end position="584"/>
    </location>
</feature>
<keyword evidence="6" id="KW-0812">Transmembrane</keyword>
<keyword evidence="4" id="KW-0418">Kinase</keyword>
<reference evidence="9" key="1">
    <citation type="submission" date="2019-01" db="EMBL/GenBank/DDBJ databases">
        <title>Cytophagaceae bacterium strain CAR-16.</title>
        <authorList>
            <person name="Chen W.-M."/>
        </authorList>
    </citation>
    <scope>NUCLEOTIDE SEQUENCE [LARGE SCALE GENOMIC DNA]</scope>
    <source>
        <strain evidence="9">ICH-30</strain>
    </source>
</reference>
<comment type="catalytic activity">
    <reaction evidence="1">
        <text>ATP + protein L-histidine = ADP + protein N-phospho-L-histidine.</text>
        <dbReference type="EC" id="2.7.13.3"/>
    </reaction>
</comment>
<accession>A0A4Q1KYH0</accession>
<evidence type="ECO:0000256" key="3">
    <source>
        <dbReference type="ARBA" id="ARBA00022679"/>
    </source>
</evidence>
<keyword evidence="3" id="KW-0808">Transferase</keyword>
<dbReference type="CDD" id="cd16917">
    <property type="entry name" value="HATPase_UhpB-NarQ-NarX-like"/>
    <property type="match status" value="1"/>
</dbReference>
<organism evidence="8 9">
    <name type="scientific">Flavobacterium piscinae</name>
    <dbReference type="NCBI Taxonomy" id="2506424"/>
    <lineage>
        <taxon>Bacteria</taxon>
        <taxon>Pseudomonadati</taxon>
        <taxon>Bacteroidota</taxon>
        <taxon>Flavobacteriia</taxon>
        <taxon>Flavobacteriales</taxon>
        <taxon>Flavobacteriaceae</taxon>
        <taxon>Flavobacterium</taxon>
    </lineage>
</organism>
<evidence type="ECO:0000313" key="9">
    <source>
        <dbReference type="Proteomes" id="UP000289734"/>
    </source>
</evidence>
<dbReference type="InterPro" id="IPR011990">
    <property type="entry name" value="TPR-like_helical_dom_sf"/>
</dbReference>
<dbReference type="GO" id="GO:0000160">
    <property type="term" value="P:phosphorelay signal transduction system"/>
    <property type="evidence" value="ECO:0007669"/>
    <property type="project" value="UniProtKB-KW"/>
</dbReference>
<proteinExistence type="predicted"/>
<dbReference type="PANTHER" id="PTHR24421">
    <property type="entry name" value="NITRATE/NITRITE SENSOR PROTEIN NARX-RELATED"/>
    <property type="match status" value="1"/>
</dbReference>
<dbReference type="SUPFAM" id="SSF48452">
    <property type="entry name" value="TPR-like"/>
    <property type="match status" value="1"/>
</dbReference>
<evidence type="ECO:0000259" key="7">
    <source>
        <dbReference type="PROSITE" id="PS50109"/>
    </source>
</evidence>
<dbReference type="RefSeq" id="WP_129462777.1">
    <property type="nucleotide sequence ID" value="NZ_SBKQ01000001.1"/>
</dbReference>
<keyword evidence="9" id="KW-1185">Reference proteome</keyword>
<evidence type="ECO:0000256" key="6">
    <source>
        <dbReference type="SAM" id="Phobius"/>
    </source>
</evidence>
<keyword evidence="6" id="KW-1133">Transmembrane helix</keyword>
<sequence>MKHYLTFFLVLVFSFGIAQSIAEKEKLREFENCKTTNCKIANSFLLAEHFLETDDIQSSQKWLNITKDLISPKQSDTTIIFIHSLQSELFYYDGLFQFGTNEADKAILKAKQQKDSLWIANGYFFKGINQIEMNKWEDAQKSLWNSREFQPQKNSTSHIRSTIQKEHIFNNIAQLKLKLHQTDSAAWYNEKAYQYAKNTNSKRGIPNTEQTFGQIYLEEKKTDSAVFYFEKSILSAQKSEYFDIVLLNYGYLMQCFENNPIEHNRLFEKGVELINQKIINATFQQYFYTIAQEVFKKNKQIDKLAFVQEKIIKINEETRLKGNTNIQSITEQYAKNENKLLLLQVEELQKQRKFTILQLIAALLSVIILSLVIVIIRRKNKIQKTLLHQKNEISKDLHDDIGSGLSSILIHADLLLKNEETSEKNKVLASKINLTGKEISQRLNAFIWSLNTEQNTLQHFSEYVKMYGATLFEETPIEFLFSSSIKESDSIKMNGHLRKNLFYAIKEVLNNSLKHAQATKIVLNMDLVTSKQIQITIRDNGIGMKKENVFGNGLKNIQKRVEAMKGTLNIKTQNGLQTVFKIPL</sequence>
<gene>
    <name evidence="8" type="ORF">EQG68_00215</name>
</gene>
<dbReference type="InterPro" id="IPR003594">
    <property type="entry name" value="HATPase_dom"/>
</dbReference>
<evidence type="ECO:0000256" key="1">
    <source>
        <dbReference type="ARBA" id="ARBA00000085"/>
    </source>
</evidence>
<dbReference type="Gene3D" id="1.25.40.10">
    <property type="entry name" value="Tetratricopeptide repeat domain"/>
    <property type="match status" value="1"/>
</dbReference>
<evidence type="ECO:0000256" key="2">
    <source>
        <dbReference type="ARBA" id="ARBA00012438"/>
    </source>
</evidence>
<dbReference type="EMBL" id="SBKQ01000001">
    <property type="protein sequence ID" value="RXR35352.1"/>
    <property type="molecule type" value="Genomic_DNA"/>
</dbReference>
<dbReference type="InterPro" id="IPR005467">
    <property type="entry name" value="His_kinase_dom"/>
</dbReference>
<comment type="caution">
    <text evidence="8">The sequence shown here is derived from an EMBL/GenBank/DDBJ whole genome shotgun (WGS) entry which is preliminary data.</text>
</comment>
<keyword evidence="5" id="KW-0902">Two-component regulatory system</keyword>
<dbReference type="Pfam" id="PF02518">
    <property type="entry name" value="HATPase_c"/>
    <property type="match status" value="1"/>
</dbReference>
<dbReference type="InterPro" id="IPR050482">
    <property type="entry name" value="Sensor_HK_TwoCompSys"/>
</dbReference>
<dbReference type="PROSITE" id="PS50109">
    <property type="entry name" value="HIS_KIN"/>
    <property type="match status" value="1"/>
</dbReference>
<feature type="transmembrane region" description="Helical" evidence="6">
    <location>
        <begin position="356"/>
        <end position="376"/>
    </location>
</feature>
<evidence type="ECO:0000256" key="4">
    <source>
        <dbReference type="ARBA" id="ARBA00022777"/>
    </source>
</evidence>
<dbReference type="SMART" id="SM00387">
    <property type="entry name" value="HATPase_c"/>
    <property type="match status" value="1"/>
</dbReference>
<evidence type="ECO:0000313" key="8">
    <source>
        <dbReference type="EMBL" id="RXR35352.1"/>
    </source>
</evidence>
<dbReference type="Gene3D" id="3.30.565.10">
    <property type="entry name" value="Histidine kinase-like ATPase, C-terminal domain"/>
    <property type="match status" value="1"/>
</dbReference>
<keyword evidence="6" id="KW-0472">Membrane</keyword>
<dbReference type="PANTHER" id="PTHR24421:SF10">
    <property type="entry name" value="NITRATE_NITRITE SENSOR PROTEIN NARQ"/>
    <property type="match status" value="1"/>
</dbReference>
<dbReference type="EC" id="2.7.13.3" evidence="2"/>
<dbReference type="InterPro" id="IPR036890">
    <property type="entry name" value="HATPase_C_sf"/>
</dbReference>
<protein>
    <recommendedName>
        <fullName evidence="2">histidine kinase</fullName>
        <ecNumber evidence="2">2.7.13.3</ecNumber>
    </recommendedName>
</protein>
<dbReference type="Proteomes" id="UP000289734">
    <property type="component" value="Unassembled WGS sequence"/>
</dbReference>
<name>A0A4Q1KYH0_9FLAO</name>
<evidence type="ECO:0000256" key="5">
    <source>
        <dbReference type="ARBA" id="ARBA00023012"/>
    </source>
</evidence>
<dbReference type="AlphaFoldDB" id="A0A4Q1KYH0"/>
<dbReference type="OrthoDB" id="9778366at2"/>
<dbReference type="SUPFAM" id="SSF55874">
    <property type="entry name" value="ATPase domain of HSP90 chaperone/DNA topoisomerase II/histidine kinase"/>
    <property type="match status" value="1"/>
</dbReference>